<dbReference type="EMBL" id="JBJQOH010000003">
    <property type="protein sequence ID" value="KAL3691830.1"/>
    <property type="molecule type" value="Genomic_DNA"/>
</dbReference>
<keyword evidence="2" id="KW-0472">Membrane</keyword>
<feature type="region of interest" description="Disordered" evidence="1">
    <location>
        <begin position="445"/>
        <end position="472"/>
    </location>
</feature>
<dbReference type="Pfam" id="PF22942">
    <property type="entry name" value="DUF7025"/>
    <property type="match status" value="1"/>
</dbReference>
<dbReference type="Pfam" id="PF00004">
    <property type="entry name" value="AAA"/>
    <property type="match status" value="1"/>
</dbReference>
<evidence type="ECO:0000259" key="3">
    <source>
        <dbReference type="SMART" id="SM00382"/>
    </source>
</evidence>
<dbReference type="InterPro" id="IPR003959">
    <property type="entry name" value="ATPase_AAA_core"/>
</dbReference>
<name>A0ABD3HJN5_9MARC</name>
<dbReference type="InterPro" id="IPR003593">
    <property type="entry name" value="AAA+_ATPase"/>
</dbReference>
<dbReference type="PANTHER" id="PTHR46411:SF3">
    <property type="entry name" value="AAA+ ATPASE DOMAIN-CONTAINING PROTEIN"/>
    <property type="match status" value="1"/>
</dbReference>
<sequence length="1122" mass="126857">MAGGQSLWTVAADVVVDSGFQRGAATVLAACLFYIFMIHTRCLLLKPNDVIKEIEDPNQISRKKELLDSLLAISRSREVEPERRSVHENDVLVNVGDENETDLRNPLIFKRAVQKTKKICKEEAHRPKTVTVTIQFYERLSELDVGRLVEEMGKFFVAPAVYGGEEDGSLLRWLQPARAVQGRVQLGESTLSQVENIHKIASGIGKGCAVQVDSWGVLLEEGHWQLDLIQKTPLPVIFHSEYAAGILAICGKDLQGAKIYVTNGKKSLMFQDFQIQEDLVKFGKHKSGRCMSLKYINLAAEIVEIPIRLSTNDLEKVIVYASKTREMAAQSLVVHSTSVQIKDALWHTVFQRWIVGSLNLVFVIVQVTTALHHFFTWVTMDMPSSGYVLTCYYWTLLPAALVLPLRWFSKTLKSVCFEYVRMFRTVYFGVSDLIIREPDFSTQASSKQLSSDSKGSSLPIPKPSSGVDTESSRSVKSFVSSILKKEKGNNTSISKEWEPCIVENVVSFGRSTMRKMEKHEDDVDPDNNPFVIIYKRDNEKQLPWPEELRFEIASQHLIKILKKHLTFQGNVFCTERPEVPGRDIFVHIDSLSIEDAGIKEEHLSKAQLHLDLLVKHVRKEYKDVSPRLKRMKEEKLVSFDMLWAFLHRGQKVVYKCEYTNTPVCAKVSEKVQYLREGKRCVALVLLKVYYYNGQKYVSFNIAREIVEFGGERVFETLPVCPIGMMSKSEDVLEAEFIQRGRKYYEFVIQQSYRYMNYQGAMHCVKSRHRSGSYASGQVNADGRVMIDTDSFFSTNPGFKMFQEDPRTRKCGGANGFNDQPQDYDSSMTPKEPSDKKLMLAPGVALGFSFALRQWGIFSVGGFSEVVYDATAFNELVMDQNDKSLIHSLVSQYVADPQQKMVAIDPISKKGEGCVILCYGPPGTGKTLTAESLAENLGRPLWALSLSQFGTDPEKLESSLSTVLNTASLWQAILLLDEADIFLEKRTNNMDLARNAMIGVFLRQLEYYRGIMFLTTNRVSAFDDAVRSRVSMLVCYRQFTVAERAQIWKTLLGRAGMDDVAELDELSSLDLNGREIRNVVHAAQVWARSNSSALEMEHVKYVVDVFTRSIGTLQQVVRESLGA</sequence>
<proteinExistence type="predicted"/>
<dbReference type="Proteomes" id="UP001633002">
    <property type="component" value="Unassembled WGS sequence"/>
</dbReference>
<dbReference type="SUPFAM" id="SSF52540">
    <property type="entry name" value="P-loop containing nucleoside triphosphate hydrolases"/>
    <property type="match status" value="1"/>
</dbReference>
<reference evidence="4 5" key="1">
    <citation type="submission" date="2024-09" db="EMBL/GenBank/DDBJ databases">
        <title>Chromosome-scale assembly of Riccia sorocarpa.</title>
        <authorList>
            <person name="Paukszto L."/>
        </authorList>
    </citation>
    <scope>NUCLEOTIDE SEQUENCE [LARGE SCALE GENOMIC DNA]</scope>
    <source>
        <strain evidence="4">LP-2024</strain>
        <tissue evidence="4">Aerial parts of the thallus</tissue>
    </source>
</reference>
<dbReference type="PANTHER" id="PTHR46411">
    <property type="entry name" value="FAMILY ATPASE, PUTATIVE-RELATED"/>
    <property type="match status" value="1"/>
</dbReference>
<feature type="compositionally biased region" description="Low complexity" evidence="1">
    <location>
        <begin position="445"/>
        <end position="458"/>
    </location>
</feature>
<evidence type="ECO:0000313" key="4">
    <source>
        <dbReference type="EMBL" id="KAL3691830.1"/>
    </source>
</evidence>
<feature type="domain" description="AAA+ ATPase" evidence="3">
    <location>
        <begin position="911"/>
        <end position="1039"/>
    </location>
</feature>
<protein>
    <recommendedName>
        <fullName evidence="3">AAA+ ATPase domain-containing protein</fullName>
    </recommendedName>
</protein>
<evidence type="ECO:0000256" key="1">
    <source>
        <dbReference type="SAM" id="MobiDB-lite"/>
    </source>
</evidence>
<keyword evidence="2" id="KW-1133">Transmembrane helix</keyword>
<feature type="transmembrane region" description="Helical" evidence="2">
    <location>
        <begin position="387"/>
        <end position="405"/>
    </location>
</feature>
<accession>A0ABD3HJN5</accession>
<organism evidence="4 5">
    <name type="scientific">Riccia sorocarpa</name>
    <dbReference type="NCBI Taxonomy" id="122646"/>
    <lineage>
        <taxon>Eukaryota</taxon>
        <taxon>Viridiplantae</taxon>
        <taxon>Streptophyta</taxon>
        <taxon>Embryophyta</taxon>
        <taxon>Marchantiophyta</taxon>
        <taxon>Marchantiopsida</taxon>
        <taxon>Marchantiidae</taxon>
        <taxon>Marchantiales</taxon>
        <taxon>Ricciaceae</taxon>
        <taxon>Riccia</taxon>
    </lineage>
</organism>
<dbReference type="Gene3D" id="3.40.50.300">
    <property type="entry name" value="P-loop containing nucleotide triphosphate hydrolases"/>
    <property type="match status" value="1"/>
</dbReference>
<dbReference type="CDD" id="cd19481">
    <property type="entry name" value="RecA-like_protease"/>
    <property type="match status" value="1"/>
</dbReference>
<comment type="caution">
    <text evidence="4">The sequence shown here is derived from an EMBL/GenBank/DDBJ whole genome shotgun (WGS) entry which is preliminary data.</text>
</comment>
<evidence type="ECO:0000313" key="5">
    <source>
        <dbReference type="Proteomes" id="UP001633002"/>
    </source>
</evidence>
<keyword evidence="2" id="KW-0812">Transmembrane</keyword>
<keyword evidence="5" id="KW-1185">Reference proteome</keyword>
<evidence type="ECO:0000256" key="2">
    <source>
        <dbReference type="SAM" id="Phobius"/>
    </source>
</evidence>
<gene>
    <name evidence="4" type="ORF">R1sor_005481</name>
</gene>
<dbReference type="SMART" id="SM00382">
    <property type="entry name" value="AAA"/>
    <property type="match status" value="1"/>
</dbReference>
<feature type="transmembrane region" description="Helical" evidence="2">
    <location>
        <begin position="353"/>
        <end position="375"/>
    </location>
</feature>
<dbReference type="AlphaFoldDB" id="A0ABD3HJN5"/>
<dbReference type="InterPro" id="IPR027417">
    <property type="entry name" value="P-loop_NTPase"/>
</dbReference>
<dbReference type="InterPro" id="IPR054289">
    <property type="entry name" value="DUF7025"/>
</dbReference>